<dbReference type="InterPro" id="IPR043129">
    <property type="entry name" value="ATPase_NBD"/>
</dbReference>
<dbReference type="PANTHER" id="PTHR18964:SF149">
    <property type="entry name" value="BIFUNCTIONAL UDP-N-ACETYLGLUCOSAMINE 2-EPIMERASE_N-ACETYLMANNOSAMINE KINASE"/>
    <property type="match status" value="1"/>
</dbReference>
<gene>
    <name evidence="3" type="ORF">Q2T42_26505</name>
</gene>
<dbReference type="EMBL" id="CP130144">
    <property type="protein sequence ID" value="WNZ45344.1"/>
    <property type="molecule type" value="Genomic_DNA"/>
</dbReference>
<organism evidence="3">
    <name type="scientific">Leptolyngbya boryana CZ1</name>
    <dbReference type="NCBI Taxonomy" id="3060204"/>
    <lineage>
        <taxon>Bacteria</taxon>
        <taxon>Bacillati</taxon>
        <taxon>Cyanobacteriota</taxon>
        <taxon>Cyanophyceae</taxon>
        <taxon>Leptolyngbyales</taxon>
        <taxon>Leptolyngbyaceae</taxon>
        <taxon>Leptolyngbya group</taxon>
        <taxon>Leptolyngbya</taxon>
    </lineage>
</organism>
<evidence type="ECO:0000313" key="3">
    <source>
        <dbReference type="EMBL" id="WNZ45344.1"/>
    </source>
</evidence>
<reference evidence="3" key="2">
    <citation type="submission" date="2023-07" db="EMBL/GenBank/DDBJ databases">
        <authorList>
            <person name="Bai X.-H."/>
            <person name="Wang H.-H."/>
            <person name="Wang J."/>
            <person name="Ma M.-Y."/>
            <person name="Hu H.-H."/>
            <person name="Song Z.-L."/>
            <person name="Ma H.-G."/>
            <person name="Fan Y."/>
            <person name="Du C.-Y."/>
            <person name="Xu J.-C."/>
        </authorList>
    </citation>
    <scope>NUCLEOTIDE SEQUENCE</scope>
    <source>
        <strain evidence="3">CZ1</strain>
    </source>
</reference>
<dbReference type="AlphaFoldDB" id="A0AA96WW57"/>
<dbReference type="InterPro" id="IPR000600">
    <property type="entry name" value="ROK"/>
</dbReference>
<dbReference type="Gene3D" id="3.30.420.40">
    <property type="match status" value="2"/>
</dbReference>
<comment type="similarity">
    <text evidence="1">Belongs to the ROK (NagC/XylR) family.</text>
</comment>
<reference evidence="3" key="1">
    <citation type="journal article" date="2023" name="Plants (Basel)">
        <title>Genomic Analysis of Leptolyngbya boryana CZ1 Reveals Efficient Carbon Fixation Modules.</title>
        <authorList>
            <person name="Bai X."/>
            <person name="Wang H."/>
            <person name="Cheng W."/>
            <person name="Wang J."/>
            <person name="Ma M."/>
            <person name="Hu H."/>
            <person name="Song Z."/>
            <person name="Ma H."/>
            <person name="Fan Y."/>
            <person name="Du C."/>
            <person name="Xu J."/>
        </authorList>
    </citation>
    <scope>NUCLEOTIDE SEQUENCE</scope>
    <source>
        <strain evidence="3">CZ1</strain>
    </source>
</reference>
<dbReference type="GO" id="GO:0006355">
    <property type="term" value="P:regulation of DNA-templated transcription"/>
    <property type="evidence" value="ECO:0007669"/>
    <property type="project" value="InterPro"/>
</dbReference>
<evidence type="ECO:0000259" key="2">
    <source>
        <dbReference type="Pfam" id="PF09339"/>
    </source>
</evidence>
<protein>
    <submittedName>
        <fullName evidence="3">ROK family transcriptional regulator</fullName>
    </submittedName>
</protein>
<dbReference type="Pfam" id="PF09339">
    <property type="entry name" value="HTH_IclR"/>
    <property type="match status" value="1"/>
</dbReference>
<dbReference type="Gene3D" id="1.10.10.10">
    <property type="entry name" value="Winged helix-like DNA-binding domain superfamily/Winged helix DNA-binding domain"/>
    <property type="match status" value="1"/>
</dbReference>
<sequence>MKANLSKKPLATDASLLKQINFTRILSLLRYLPHLTRAQIAYRTGLTRSTVTLITAGLIEAGLVREGKSTASGTEGGRPGIELELNPEGAFFIGVAIEDESLRVVELNFAAQVTRRVEIPITDTAPDIIAQQLIELIQQVWEANPESKARSRGIGITIPGSLDRQGIVLRAPRLGWKNIDLRTYLDLYLDVPLYIENDANAGALAEMYLSGSMPSHSLLYLFLNVGIGAGMVLNNRLVRGAGGTASEVSELMIDPHDSDTPADVRPGTFEALCSKRGLLHAYYRRTGEIINLETLLCCLEGGDAIAQAVVNEWGKYLSWGVRGLVGVLNPEQIVFGGQLAGLIPYVQDQFDEMLQGCLPDGSGYGFDQAARFRLKMSRFGKDSTAIGGAVLVYQSLFQMPDLLLLHHIV</sequence>
<dbReference type="RefSeq" id="WP_316427046.1">
    <property type="nucleotide sequence ID" value="NZ_CP130144.1"/>
</dbReference>
<evidence type="ECO:0000256" key="1">
    <source>
        <dbReference type="ARBA" id="ARBA00006479"/>
    </source>
</evidence>
<proteinExistence type="inferred from homology"/>
<dbReference type="PANTHER" id="PTHR18964">
    <property type="entry name" value="ROK (REPRESSOR, ORF, KINASE) FAMILY"/>
    <property type="match status" value="1"/>
</dbReference>
<dbReference type="SUPFAM" id="SSF46785">
    <property type="entry name" value="Winged helix' DNA-binding domain"/>
    <property type="match status" value="1"/>
</dbReference>
<dbReference type="SUPFAM" id="SSF53067">
    <property type="entry name" value="Actin-like ATPase domain"/>
    <property type="match status" value="1"/>
</dbReference>
<dbReference type="InterPro" id="IPR036390">
    <property type="entry name" value="WH_DNA-bd_sf"/>
</dbReference>
<dbReference type="InterPro" id="IPR005471">
    <property type="entry name" value="Tscrpt_reg_IclR_N"/>
</dbReference>
<dbReference type="GO" id="GO:0003677">
    <property type="term" value="F:DNA binding"/>
    <property type="evidence" value="ECO:0007669"/>
    <property type="project" value="InterPro"/>
</dbReference>
<name>A0AA96WW57_LEPBY</name>
<dbReference type="Pfam" id="PF00480">
    <property type="entry name" value="ROK"/>
    <property type="match status" value="1"/>
</dbReference>
<feature type="domain" description="HTH iclR-type" evidence="2">
    <location>
        <begin position="24"/>
        <end position="65"/>
    </location>
</feature>
<dbReference type="InterPro" id="IPR036388">
    <property type="entry name" value="WH-like_DNA-bd_sf"/>
</dbReference>
<accession>A0AA96WW57</accession>